<organism evidence="1 2">
    <name type="scientific">Parelaphostrongylus tenuis</name>
    <name type="common">Meningeal worm</name>
    <dbReference type="NCBI Taxonomy" id="148309"/>
    <lineage>
        <taxon>Eukaryota</taxon>
        <taxon>Metazoa</taxon>
        <taxon>Ecdysozoa</taxon>
        <taxon>Nematoda</taxon>
        <taxon>Chromadorea</taxon>
        <taxon>Rhabditida</taxon>
        <taxon>Rhabditina</taxon>
        <taxon>Rhabditomorpha</taxon>
        <taxon>Strongyloidea</taxon>
        <taxon>Metastrongylidae</taxon>
        <taxon>Parelaphostrongylus</taxon>
    </lineage>
</organism>
<keyword evidence="2" id="KW-1185">Reference proteome</keyword>
<proteinExistence type="predicted"/>
<dbReference type="EMBL" id="JAHQIW010005793">
    <property type="protein sequence ID" value="KAJ1367177.1"/>
    <property type="molecule type" value="Genomic_DNA"/>
</dbReference>
<comment type="caution">
    <text evidence="1">The sequence shown here is derived from an EMBL/GenBank/DDBJ whole genome shotgun (WGS) entry which is preliminary data.</text>
</comment>
<evidence type="ECO:0000313" key="2">
    <source>
        <dbReference type="Proteomes" id="UP001196413"/>
    </source>
</evidence>
<dbReference type="Proteomes" id="UP001196413">
    <property type="component" value="Unassembled WGS sequence"/>
</dbReference>
<sequence>MASSLNIVLEACTAKVGHFGKLACKAVEIAQKEAETIDEKELVHGSGLRFRGKQTHYIGDQYGSCLEPISNGDSATSILVRQTANYEDSWFNELCMSSALSSSYVRPNNHQFTKEVGITELTCML</sequence>
<dbReference type="AlphaFoldDB" id="A0AAD5WEH2"/>
<name>A0AAD5WEH2_PARTN</name>
<gene>
    <name evidence="1" type="ORF">KIN20_028039</name>
</gene>
<protein>
    <submittedName>
        <fullName evidence="1">Uncharacterized protein</fullName>
    </submittedName>
</protein>
<evidence type="ECO:0000313" key="1">
    <source>
        <dbReference type="EMBL" id="KAJ1367177.1"/>
    </source>
</evidence>
<reference evidence="1" key="1">
    <citation type="submission" date="2021-06" db="EMBL/GenBank/DDBJ databases">
        <title>Parelaphostrongylus tenuis whole genome reference sequence.</title>
        <authorList>
            <person name="Garwood T.J."/>
            <person name="Larsen P.A."/>
            <person name="Fountain-Jones N.M."/>
            <person name="Garbe J.R."/>
            <person name="Macchietto M.G."/>
            <person name="Kania S.A."/>
            <person name="Gerhold R.W."/>
            <person name="Richards J.E."/>
            <person name="Wolf T.M."/>
        </authorList>
    </citation>
    <scope>NUCLEOTIDE SEQUENCE</scope>
    <source>
        <strain evidence="1">MNPRO001-30</strain>
        <tissue evidence="1">Meninges</tissue>
    </source>
</reference>
<accession>A0AAD5WEH2</accession>